<organism evidence="10 11">
    <name type="scientific">Scomber scombrus</name>
    <name type="common">Atlantic mackerel</name>
    <name type="synonym">Scomber vernalis</name>
    <dbReference type="NCBI Taxonomy" id="13677"/>
    <lineage>
        <taxon>Eukaryota</taxon>
        <taxon>Metazoa</taxon>
        <taxon>Chordata</taxon>
        <taxon>Craniata</taxon>
        <taxon>Vertebrata</taxon>
        <taxon>Euteleostomi</taxon>
        <taxon>Actinopterygii</taxon>
        <taxon>Neopterygii</taxon>
        <taxon>Teleostei</taxon>
        <taxon>Neoteleostei</taxon>
        <taxon>Acanthomorphata</taxon>
        <taxon>Pelagiaria</taxon>
        <taxon>Scombriformes</taxon>
        <taxon>Scombridae</taxon>
        <taxon>Scomber</taxon>
    </lineage>
</organism>
<feature type="domain" description="C2H2-type" evidence="9">
    <location>
        <begin position="748"/>
        <end position="774"/>
    </location>
</feature>
<dbReference type="SMART" id="SM00355">
    <property type="entry name" value="ZnF_C2H2"/>
    <property type="match status" value="5"/>
</dbReference>
<keyword evidence="4 7" id="KW-0863">Zinc-finger</keyword>
<dbReference type="GO" id="GO:0010468">
    <property type="term" value="P:regulation of gene expression"/>
    <property type="evidence" value="ECO:0007669"/>
    <property type="project" value="TreeGrafter"/>
</dbReference>
<evidence type="ECO:0000313" key="10">
    <source>
        <dbReference type="EMBL" id="CAK6977466.1"/>
    </source>
</evidence>
<evidence type="ECO:0000256" key="3">
    <source>
        <dbReference type="ARBA" id="ARBA00022737"/>
    </source>
</evidence>
<name>A0AAV1PZS0_SCOSC</name>
<evidence type="ECO:0000256" key="6">
    <source>
        <dbReference type="ARBA" id="ARBA00023242"/>
    </source>
</evidence>
<protein>
    <submittedName>
        <fullName evidence="10">Zinc finger protein 16-like</fullName>
    </submittedName>
</protein>
<evidence type="ECO:0000256" key="4">
    <source>
        <dbReference type="ARBA" id="ARBA00022771"/>
    </source>
</evidence>
<proteinExistence type="predicted"/>
<dbReference type="InterPro" id="IPR036236">
    <property type="entry name" value="Znf_C2H2_sf"/>
</dbReference>
<evidence type="ECO:0000256" key="2">
    <source>
        <dbReference type="ARBA" id="ARBA00022723"/>
    </source>
</evidence>
<dbReference type="InterPro" id="IPR050331">
    <property type="entry name" value="Zinc_finger"/>
</dbReference>
<evidence type="ECO:0000256" key="1">
    <source>
        <dbReference type="ARBA" id="ARBA00004123"/>
    </source>
</evidence>
<keyword evidence="11" id="KW-1185">Reference proteome</keyword>
<accession>A0AAV1PZS0</accession>
<feature type="domain" description="C2H2-type" evidence="9">
    <location>
        <begin position="253"/>
        <end position="275"/>
    </location>
</feature>
<dbReference type="AlphaFoldDB" id="A0AAV1PZS0"/>
<dbReference type="FunFam" id="3.30.160.60:FF:000557">
    <property type="entry name" value="zinc finger and SCAN domain-containing protein 29"/>
    <property type="match status" value="2"/>
</dbReference>
<dbReference type="InterPro" id="IPR013087">
    <property type="entry name" value="Znf_C2H2_type"/>
</dbReference>
<dbReference type="SUPFAM" id="SSF57667">
    <property type="entry name" value="beta-beta-alpha zinc fingers"/>
    <property type="match status" value="2"/>
</dbReference>
<reference evidence="10 11" key="1">
    <citation type="submission" date="2024-01" db="EMBL/GenBank/DDBJ databases">
        <authorList>
            <person name="Alioto T."/>
            <person name="Alioto T."/>
            <person name="Gomez Garrido J."/>
        </authorList>
    </citation>
    <scope>NUCLEOTIDE SEQUENCE [LARGE SCALE GENOMIC DNA]</scope>
</reference>
<keyword evidence="3" id="KW-0677">Repeat</keyword>
<comment type="subcellular location">
    <subcellularLocation>
        <location evidence="1">Nucleus</location>
    </subcellularLocation>
</comment>
<gene>
    <name evidence="10" type="ORF">FSCOSCO3_A023357</name>
</gene>
<feature type="region of interest" description="Disordered" evidence="8">
    <location>
        <begin position="66"/>
        <end position="85"/>
    </location>
</feature>
<evidence type="ECO:0000256" key="7">
    <source>
        <dbReference type="PROSITE-ProRule" id="PRU00042"/>
    </source>
</evidence>
<dbReference type="GO" id="GO:0008270">
    <property type="term" value="F:zinc ion binding"/>
    <property type="evidence" value="ECO:0007669"/>
    <property type="project" value="UniProtKB-KW"/>
</dbReference>
<feature type="region of interest" description="Disordered" evidence="8">
    <location>
        <begin position="114"/>
        <end position="133"/>
    </location>
</feature>
<evidence type="ECO:0000256" key="5">
    <source>
        <dbReference type="ARBA" id="ARBA00022833"/>
    </source>
</evidence>
<evidence type="ECO:0000313" key="11">
    <source>
        <dbReference type="Proteomes" id="UP001314229"/>
    </source>
</evidence>
<feature type="compositionally biased region" description="Basic and acidic residues" evidence="8">
    <location>
        <begin position="66"/>
        <end position="81"/>
    </location>
</feature>
<dbReference type="PANTHER" id="PTHR16515:SF66">
    <property type="entry name" value="C2H2-TYPE DOMAIN-CONTAINING PROTEIN"/>
    <property type="match status" value="1"/>
</dbReference>
<sequence length="774" mass="87395">MLSTVALRTQIASIIDALSKAAVAEISKVVEDGEVVLRLEMCQRENEIKKLKSNIEILHSELRAAHERGNQRPAAPRREDSQSVSGEARMLLEKLHKDMDQTRLSVPEVQVKCEPVEEGSEQAREQPGQQGAELGSYERDLAQWRPPTQTEMGRNNSDNLNVGQNSQLCLPEPSLNTELDLSCSSTGGFQQNPFSRGILGYSPYRNLYNTVRRRSVKRLMFKKGFICPYCGKCFERSGHLERHKRIHTGEKPYHCEICGKRFNQKCSLKEHTKIHIRSIQLRPDEIQVAEHKPVPEEIPGTDARLSEVENHNTAEESLPKIEEIPPLQVQIKSEPMEENIAQPLFVGESEQTRESVDNLSENFTAFERDGQQWLPRLQGQNSTEMSSTDYLGSSGQSMMSFQGIAQVLPPQIEASCSTFSFQGKPFGELKNSMMSQAPFPSSETLLLPGEAIHLAMPGPQGDSLDPLQQRRSMSFQAIKPKKCFICSYCGKIFERGGHLERHLRIHTGEKPYGCQICGRCFNQKSSLKGHMKTHRNGENTDMLDTHHLKFTMPDNQPLEHLAETKPGLTALDEQMPGSTYRETVCEQEVMVKLEPDSKEFQTHCQTGNGVATAAPDQNRLLWIAGTEKSDDERSVSIFLHDKYRLNPVARAANDQREYTPPIKDLPFAEDKEKVERVYNSLIGIQCRSSDMTLAPELRDQRVTPEVTVNEYTARSEETQEEIVFDFNMTDLCTNQNGYSQVATSSNSYICSTCGQSFGSFNLFQEHQCKNITEQ</sequence>
<dbReference type="Gene3D" id="3.30.160.60">
    <property type="entry name" value="Classic Zinc Finger"/>
    <property type="match status" value="4"/>
</dbReference>
<keyword evidence="6" id="KW-0539">Nucleus</keyword>
<keyword evidence="5" id="KW-0862">Zinc</keyword>
<feature type="domain" description="C2H2-type" evidence="9">
    <location>
        <begin position="484"/>
        <end position="511"/>
    </location>
</feature>
<comment type="caution">
    <text evidence="10">The sequence shown here is derived from an EMBL/GenBank/DDBJ whole genome shotgun (WGS) entry which is preliminary data.</text>
</comment>
<evidence type="ECO:0000256" key="8">
    <source>
        <dbReference type="SAM" id="MobiDB-lite"/>
    </source>
</evidence>
<dbReference type="GO" id="GO:0005634">
    <property type="term" value="C:nucleus"/>
    <property type="evidence" value="ECO:0007669"/>
    <property type="project" value="UniProtKB-SubCell"/>
</dbReference>
<dbReference type="Proteomes" id="UP001314229">
    <property type="component" value="Unassembled WGS sequence"/>
</dbReference>
<feature type="domain" description="C2H2-type" evidence="9">
    <location>
        <begin position="512"/>
        <end position="539"/>
    </location>
</feature>
<keyword evidence="2" id="KW-0479">Metal-binding</keyword>
<dbReference type="FunFam" id="3.30.160.60:FF:002402">
    <property type="entry name" value="Zinc finger protein 347"/>
    <property type="match status" value="1"/>
</dbReference>
<dbReference type="EMBL" id="CAWUFR010000411">
    <property type="protein sequence ID" value="CAK6977466.1"/>
    <property type="molecule type" value="Genomic_DNA"/>
</dbReference>
<feature type="domain" description="C2H2-type" evidence="9">
    <location>
        <begin position="225"/>
        <end position="252"/>
    </location>
</feature>
<dbReference type="FunFam" id="3.30.160.60:FF:001498">
    <property type="entry name" value="Zinc finger protein 404"/>
    <property type="match status" value="1"/>
</dbReference>
<dbReference type="PROSITE" id="PS50157">
    <property type="entry name" value="ZINC_FINGER_C2H2_2"/>
    <property type="match status" value="5"/>
</dbReference>
<dbReference type="Pfam" id="PF00096">
    <property type="entry name" value="zf-C2H2"/>
    <property type="match status" value="4"/>
</dbReference>
<dbReference type="PROSITE" id="PS00028">
    <property type="entry name" value="ZINC_FINGER_C2H2_1"/>
    <property type="match status" value="4"/>
</dbReference>
<evidence type="ECO:0000259" key="9">
    <source>
        <dbReference type="PROSITE" id="PS50157"/>
    </source>
</evidence>
<dbReference type="PANTHER" id="PTHR16515">
    <property type="entry name" value="PR DOMAIN ZINC FINGER PROTEIN"/>
    <property type="match status" value="1"/>
</dbReference>